<comment type="similarity">
    <text evidence="2">Belongs to the EamA transporter family.</text>
</comment>
<dbReference type="InterPro" id="IPR037185">
    <property type="entry name" value="EmrE-like"/>
</dbReference>
<dbReference type="PANTHER" id="PTHR32322">
    <property type="entry name" value="INNER MEMBRANE TRANSPORTER"/>
    <property type="match status" value="1"/>
</dbReference>
<proteinExistence type="inferred from homology"/>
<dbReference type="EMBL" id="SLZQ01000003">
    <property type="protein sequence ID" value="TCS37994.1"/>
    <property type="molecule type" value="Genomic_DNA"/>
</dbReference>
<feature type="transmembrane region" description="Helical" evidence="6">
    <location>
        <begin position="53"/>
        <end position="72"/>
    </location>
</feature>
<keyword evidence="4 6" id="KW-1133">Transmembrane helix</keyword>
<feature type="transmembrane region" description="Helical" evidence="6">
    <location>
        <begin position="167"/>
        <end position="187"/>
    </location>
</feature>
<evidence type="ECO:0000256" key="1">
    <source>
        <dbReference type="ARBA" id="ARBA00004141"/>
    </source>
</evidence>
<gene>
    <name evidence="8" type="ORF">EDC30_103286</name>
</gene>
<evidence type="ECO:0000313" key="9">
    <source>
        <dbReference type="Proteomes" id="UP000295382"/>
    </source>
</evidence>
<evidence type="ECO:0000256" key="4">
    <source>
        <dbReference type="ARBA" id="ARBA00022989"/>
    </source>
</evidence>
<evidence type="ECO:0000256" key="5">
    <source>
        <dbReference type="ARBA" id="ARBA00023136"/>
    </source>
</evidence>
<dbReference type="Pfam" id="PF00892">
    <property type="entry name" value="EamA"/>
    <property type="match status" value="2"/>
</dbReference>
<keyword evidence="3 6" id="KW-0812">Transmembrane</keyword>
<accession>A0A4R3HYQ0</accession>
<evidence type="ECO:0000313" key="8">
    <source>
        <dbReference type="EMBL" id="TCS37994.1"/>
    </source>
</evidence>
<feature type="domain" description="EamA" evidence="7">
    <location>
        <begin position="170"/>
        <end position="307"/>
    </location>
</feature>
<dbReference type="Proteomes" id="UP000295382">
    <property type="component" value="Unassembled WGS sequence"/>
</dbReference>
<keyword evidence="5 6" id="KW-0472">Membrane</keyword>
<dbReference type="SUPFAM" id="SSF103481">
    <property type="entry name" value="Multidrug resistance efflux transporter EmrE"/>
    <property type="match status" value="2"/>
</dbReference>
<feature type="transmembrane region" description="Helical" evidence="6">
    <location>
        <begin position="21"/>
        <end position="41"/>
    </location>
</feature>
<keyword evidence="9" id="KW-1185">Reference proteome</keyword>
<reference evidence="8 9" key="1">
    <citation type="submission" date="2019-03" db="EMBL/GenBank/DDBJ databases">
        <title>Genomic Encyclopedia of Type Strains, Phase IV (KMG-IV): sequencing the most valuable type-strain genomes for metagenomic binning, comparative biology and taxonomic classification.</title>
        <authorList>
            <person name="Goeker M."/>
        </authorList>
    </citation>
    <scope>NUCLEOTIDE SEQUENCE [LARGE SCALE GENOMIC DNA]</scope>
    <source>
        <strain evidence="8 9">DSM 7445</strain>
    </source>
</reference>
<evidence type="ECO:0000259" key="7">
    <source>
        <dbReference type="Pfam" id="PF00892"/>
    </source>
</evidence>
<dbReference type="InterPro" id="IPR050638">
    <property type="entry name" value="AA-Vitamin_Transporters"/>
</dbReference>
<evidence type="ECO:0000256" key="6">
    <source>
        <dbReference type="SAM" id="Phobius"/>
    </source>
</evidence>
<feature type="transmembrane region" description="Helical" evidence="6">
    <location>
        <begin position="290"/>
        <end position="307"/>
    </location>
</feature>
<evidence type="ECO:0000256" key="3">
    <source>
        <dbReference type="ARBA" id="ARBA00022692"/>
    </source>
</evidence>
<dbReference type="GO" id="GO:0016020">
    <property type="term" value="C:membrane"/>
    <property type="evidence" value="ECO:0007669"/>
    <property type="project" value="UniProtKB-SubCell"/>
</dbReference>
<feature type="transmembrane region" description="Helical" evidence="6">
    <location>
        <begin position="265"/>
        <end position="284"/>
    </location>
</feature>
<feature type="transmembrane region" description="Helical" evidence="6">
    <location>
        <begin position="108"/>
        <end position="126"/>
    </location>
</feature>
<dbReference type="AlphaFoldDB" id="A0A4R3HYQ0"/>
<feature type="transmembrane region" description="Helical" evidence="6">
    <location>
        <begin position="138"/>
        <end position="155"/>
    </location>
</feature>
<organism evidence="8 9">
    <name type="scientific">Paucimonas lemoignei</name>
    <name type="common">Pseudomonas lemoignei</name>
    <dbReference type="NCBI Taxonomy" id="29443"/>
    <lineage>
        <taxon>Bacteria</taxon>
        <taxon>Pseudomonadati</taxon>
        <taxon>Pseudomonadota</taxon>
        <taxon>Betaproteobacteria</taxon>
        <taxon>Burkholderiales</taxon>
        <taxon>Burkholderiaceae</taxon>
        <taxon>Paucimonas</taxon>
    </lineage>
</organism>
<feature type="transmembrane region" description="Helical" evidence="6">
    <location>
        <begin position="199"/>
        <end position="219"/>
    </location>
</feature>
<dbReference type="InterPro" id="IPR000620">
    <property type="entry name" value="EamA_dom"/>
</dbReference>
<protein>
    <submittedName>
        <fullName evidence="8">Drug/metabolite transporter (DMT)-like permease</fullName>
    </submittedName>
</protein>
<comment type="subcellular location">
    <subcellularLocation>
        <location evidence="1">Membrane</location>
        <topology evidence="1">Multi-pass membrane protein</topology>
    </subcellularLocation>
</comment>
<comment type="caution">
    <text evidence="8">The sequence shown here is derived from an EMBL/GenBank/DDBJ whole genome shotgun (WGS) entry which is preliminary data.</text>
</comment>
<name>A0A4R3HYQ0_PAULE</name>
<feature type="transmembrane region" description="Helical" evidence="6">
    <location>
        <begin position="234"/>
        <end position="253"/>
    </location>
</feature>
<evidence type="ECO:0000256" key="2">
    <source>
        <dbReference type="ARBA" id="ARBA00007362"/>
    </source>
</evidence>
<sequence>MSEAIAHAAAGHRGDPFVVELSLMLVTPALFAANMVAARWAESANIPPVFLAFGRWSLAFLFLLPSVAPSLWRWRHVLLAHWPQLLLLSALGMGVAVAPQYIGARHTSAANVALIFAACPVLVAIMEATIWKASLDRRQIGGMALAIAGVLAVLSKGDVVTLSELQFGQGDLWVILAASGWALYTILSRRRLLPPLPGTVRLAALAAGGAIVLAPFAVVETVSGAGPDLSDGRLYIALCFLAIVPSLGAYFFFDRLVALRGAASASIAMYMVPLHATLVAWPLLGEIPQLYHAVGLSFILGGVMLASRKRKHATYTRVAQA</sequence>
<dbReference type="PANTHER" id="PTHR32322:SF2">
    <property type="entry name" value="EAMA DOMAIN-CONTAINING PROTEIN"/>
    <property type="match status" value="1"/>
</dbReference>
<dbReference type="RefSeq" id="WP_243656677.1">
    <property type="nucleotide sequence ID" value="NZ_SLZQ01000003.1"/>
</dbReference>
<feature type="domain" description="EamA" evidence="7">
    <location>
        <begin position="22"/>
        <end position="154"/>
    </location>
</feature>
<feature type="transmembrane region" description="Helical" evidence="6">
    <location>
        <begin position="84"/>
        <end position="102"/>
    </location>
</feature>